<sequence length="179" mass="20203">KLVQSPFSTRDLTQLLNTNQKLQSSQLGYNNEAFRGLAHAGMASLDRWDTTRQTSEAALNASTLHHELDMPDVNAVMDYAMRNAATAYSKWLSPSCEEFTLNKRETLSHGFQTDLFKKDESVPKTSYVQEFDDLLNQMQHIQKKMSTCDIVTPESHSRQSSSDVTKPDRKAPTSTAQNE</sequence>
<comment type="caution">
    <text evidence="2">The sequence shown here is derived from an EMBL/GenBank/DDBJ whole genome shotgun (WGS) entry which is preliminary data.</text>
</comment>
<feature type="non-terminal residue" evidence="2">
    <location>
        <position position="179"/>
    </location>
</feature>
<feature type="region of interest" description="Disordered" evidence="1">
    <location>
        <begin position="150"/>
        <end position="179"/>
    </location>
</feature>
<reference evidence="2" key="1">
    <citation type="journal article" date="2023" name="PLoS Negl. Trop. Dis.">
        <title>A genome sequence for Biomphalaria pfeifferi, the major vector snail for the human-infecting parasite Schistosoma mansoni.</title>
        <authorList>
            <person name="Bu L."/>
            <person name="Lu L."/>
            <person name="Laidemitt M.R."/>
            <person name="Zhang S.M."/>
            <person name="Mutuku M."/>
            <person name="Mkoji G."/>
            <person name="Steinauer M."/>
            <person name="Loker E.S."/>
        </authorList>
    </citation>
    <scope>NUCLEOTIDE SEQUENCE</scope>
    <source>
        <strain evidence="2">KasaAsao</strain>
    </source>
</reference>
<evidence type="ECO:0000256" key="1">
    <source>
        <dbReference type="SAM" id="MobiDB-lite"/>
    </source>
</evidence>
<keyword evidence="3" id="KW-1185">Reference proteome</keyword>
<dbReference type="EMBL" id="JASAOG010000001">
    <property type="protein sequence ID" value="KAK0070203.1"/>
    <property type="molecule type" value="Genomic_DNA"/>
</dbReference>
<reference evidence="2" key="2">
    <citation type="submission" date="2023-04" db="EMBL/GenBank/DDBJ databases">
        <authorList>
            <person name="Bu L."/>
            <person name="Lu L."/>
            <person name="Laidemitt M.R."/>
            <person name="Zhang S.M."/>
            <person name="Mutuku M."/>
            <person name="Mkoji G."/>
            <person name="Steinauer M."/>
            <person name="Loker E.S."/>
        </authorList>
    </citation>
    <scope>NUCLEOTIDE SEQUENCE</scope>
    <source>
        <strain evidence="2">KasaAsao</strain>
        <tissue evidence="2">Whole Snail</tissue>
    </source>
</reference>
<dbReference type="Proteomes" id="UP001233172">
    <property type="component" value="Unassembled WGS sequence"/>
</dbReference>
<evidence type="ECO:0000313" key="2">
    <source>
        <dbReference type="EMBL" id="KAK0070203.1"/>
    </source>
</evidence>
<dbReference type="AlphaFoldDB" id="A0AAD8FNJ0"/>
<evidence type="ECO:0000313" key="3">
    <source>
        <dbReference type="Proteomes" id="UP001233172"/>
    </source>
</evidence>
<proteinExistence type="predicted"/>
<name>A0AAD8FNJ0_BIOPF</name>
<gene>
    <name evidence="2" type="ORF">Bpfe_000186</name>
</gene>
<organism evidence="2 3">
    <name type="scientific">Biomphalaria pfeifferi</name>
    <name type="common">Bloodfluke planorb</name>
    <name type="synonym">Freshwater snail</name>
    <dbReference type="NCBI Taxonomy" id="112525"/>
    <lineage>
        <taxon>Eukaryota</taxon>
        <taxon>Metazoa</taxon>
        <taxon>Spiralia</taxon>
        <taxon>Lophotrochozoa</taxon>
        <taxon>Mollusca</taxon>
        <taxon>Gastropoda</taxon>
        <taxon>Heterobranchia</taxon>
        <taxon>Euthyneura</taxon>
        <taxon>Panpulmonata</taxon>
        <taxon>Hygrophila</taxon>
        <taxon>Lymnaeoidea</taxon>
        <taxon>Planorbidae</taxon>
        <taxon>Biomphalaria</taxon>
    </lineage>
</organism>
<accession>A0AAD8FNJ0</accession>
<protein>
    <submittedName>
        <fullName evidence="2">Uncharacterized protein</fullName>
    </submittedName>
</protein>